<protein>
    <submittedName>
        <fullName evidence="4">Response regulator</fullName>
    </submittedName>
</protein>
<organism evidence="4 5">
    <name type="scientific">Paludibaculum fermentans</name>
    <dbReference type="NCBI Taxonomy" id="1473598"/>
    <lineage>
        <taxon>Bacteria</taxon>
        <taxon>Pseudomonadati</taxon>
        <taxon>Acidobacteriota</taxon>
        <taxon>Terriglobia</taxon>
        <taxon>Bryobacterales</taxon>
        <taxon>Bryobacteraceae</taxon>
        <taxon>Paludibaculum</taxon>
    </lineage>
</organism>
<dbReference type="KEGG" id="pfer:IRI77_19730"/>
<dbReference type="PANTHER" id="PTHR44591">
    <property type="entry name" value="STRESS RESPONSE REGULATOR PROTEIN 1"/>
    <property type="match status" value="1"/>
</dbReference>
<name>A0A7S7SGQ3_PALFE</name>
<evidence type="ECO:0000313" key="5">
    <source>
        <dbReference type="Proteomes" id="UP000593892"/>
    </source>
</evidence>
<dbReference type="Gene3D" id="3.40.50.2300">
    <property type="match status" value="1"/>
</dbReference>
<dbReference type="PANTHER" id="PTHR44591:SF3">
    <property type="entry name" value="RESPONSE REGULATORY DOMAIN-CONTAINING PROTEIN"/>
    <property type="match status" value="1"/>
</dbReference>
<evidence type="ECO:0000256" key="1">
    <source>
        <dbReference type="ARBA" id="ARBA00022553"/>
    </source>
</evidence>
<dbReference type="SMART" id="SM00448">
    <property type="entry name" value="REC"/>
    <property type="match status" value="1"/>
</dbReference>
<dbReference type="GO" id="GO:0000160">
    <property type="term" value="P:phosphorelay signal transduction system"/>
    <property type="evidence" value="ECO:0007669"/>
    <property type="project" value="InterPro"/>
</dbReference>
<evidence type="ECO:0000256" key="2">
    <source>
        <dbReference type="PROSITE-ProRule" id="PRU00169"/>
    </source>
</evidence>
<dbReference type="Pfam" id="PF00072">
    <property type="entry name" value="Response_reg"/>
    <property type="match status" value="1"/>
</dbReference>
<keyword evidence="5" id="KW-1185">Reference proteome</keyword>
<evidence type="ECO:0000259" key="3">
    <source>
        <dbReference type="PROSITE" id="PS50110"/>
    </source>
</evidence>
<feature type="domain" description="Response regulatory" evidence="3">
    <location>
        <begin position="3"/>
        <end position="121"/>
    </location>
</feature>
<gene>
    <name evidence="4" type="ORF">IRI77_19730</name>
</gene>
<dbReference type="InterPro" id="IPR050595">
    <property type="entry name" value="Bact_response_regulator"/>
</dbReference>
<dbReference type="SUPFAM" id="SSF52172">
    <property type="entry name" value="CheY-like"/>
    <property type="match status" value="1"/>
</dbReference>
<dbReference type="RefSeq" id="WP_194446742.1">
    <property type="nucleotide sequence ID" value="NZ_CP063849.1"/>
</dbReference>
<accession>A0A7S7SGQ3</accession>
<proteinExistence type="predicted"/>
<evidence type="ECO:0000313" key="4">
    <source>
        <dbReference type="EMBL" id="QOY85072.1"/>
    </source>
</evidence>
<keyword evidence="1 2" id="KW-0597">Phosphoprotein</keyword>
<dbReference type="PROSITE" id="PS50110">
    <property type="entry name" value="RESPONSE_REGULATORY"/>
    <property type="match status" value="1"/>
</dbReference>
<dbReference type="Proteomes" id="UP000593892">
    <property type="component" value="Chromosome"/>
</dbReference>
<dbReference type="EMBL" id="CP063849">
    <property type="protein sequence ID" value="QOY85072.1"/>
    <property type="molecule type" value="Genomic_DNA"/>
</dbReference>
<reference evidence="4 5" key="1">
    <citation type="submission" date="2020-10" db="EMBL/GenBank/DDBJ databases">
        <title>Complete genome sequence of Paludibaculum fermentans P105T, a facultatively anaerobic acidobacterium capable of dissimilatory Fe(III) reduction.</title>
        <authorList>
            <person name="Dedysh S.N."/>
            <person name="Beletsky A.V."/>
            <person name="Kulichevskaya I.S."/>
            <person name="Mardanov A.V."/>
            <person name="Ravin N.V."/>
        </authorList>
    </citation>
    <scope>NUCLEOTIDE SEQUENCE [LARGE SCALE GENOMIC DNA]</scope>
    <source>
        <strain evidence="4 5">P105</strain>
    </source>
</reference>
<sequence length="124" mass="13712">MSKALIVDDSRAIRMILGRTLGQLGYDVQEAGDGNQALAILDSQPSDFNLALVDWNMPGMNGMDLLLRLRADRRYDSLPIVMVTTETEMEHVAAAVQAGANEYVMKPFTTDVLRDKLRLAGIQM</sequence>
<dbReference type="AlphaFoldDB" id="A0A7S7SGQ3"/>
<dbReference type="InterPro" id="IPR001789">
    <property type="entry name" value="Sig_transdc_resp-reg_receiver"/>
</dbReference>
<feature type="modified residue" description="4-aspartylphosphate" evidence="2">
    <location>
        <position position="54"/>
    </location>
</feature>
<dbReference type="InterPro" id="IPR011006">
    <property type="entry name" value="CheY-like_superfamily"/>
</dbReference>